<reference evidence="2" key="1">
    <citation type="submission" date="2016-11" db="UniProtKB">
        <authorList>
            <consortium name="WormBaseParasite"/>
        </authorList>
    </citation>
    <scope>IDENTIFICATION</scope>
</reference>
<evidence type="ECO:0000313" key="1">
    <source>
        <dbReference type="Proteomes" id="UP000095283"/>
    </source>
</evidence>
<name>A0A1I7X484_HETBA</name>
<dbReference type="AlphaFoldDB" id="A0A1I7X484"/>
<accession>A0A1I7X484</accession>
<dbReference type="WBParaSite" id="Hba_12232">
    <property type="protein sequence ID" value="Hba_12232"/>
    <property type="gene ID" value="Hba_12232"/>
</dbReference>
<organism evidence="1 2">
    <name type="scientific">Heterorhabditis bacteriophora</name>
    <name type="common">Entomopathogenic nematode worm</name>
    <dbReference type="NCBI Taxonomy" id="37862"/>
    <lineage>
        <taxon>Eukaryota</taxon>
        <taxon>Metazoa</taxon>
        <taxon>Ecdysozoa</taxon>
        <taxon>Nematoda</taxon>
        <taxon>Chromadorea</taxon>
        <taxon>Rhabditida</taxon>
        <taxon>Rhabditina</taxon>
        <taxon>Rhabditomorpha</taxon>
        <taxon>Strongyloidea</taxon>
        <taxon>Heterorhabditidae</taxon>
        <taxon>Heterorhabditis</taxon>
    </lineage>
</organism>
<evidence type="ECO:0000313" key="2">
    <source>
        <dbReference type="WBParaSite" id="Hba_12232"/>
    </source>
</evidence>
<protein>
    <submittedName>
        <fullName evidence="2">Uncharacterized protein</fullName>
    </submittedName>
</protein>
<dbReference type="Proteomes" id="UP000095283">
    <property type="component" value="Unplaced"/>
</dbReference>
<sequence length="46" mass="5254">MARVLFTGGKQLFQVDMYSIIMPVMLLRKLKLNLREVSGSINQNLS</sequence>
<keyword evidence="1" id="KW-1185">Reference proteome</keyword>
<proteinExistence type="predicted"/>